<feature type="compositionally biased region" description="Basic and acidic residues" evidence="2">
    <location>
        <begin position="80"/>
        <end position="94"/>
    </location>
</feature>
<name>A0AAF0PTF4_SOLVR</name>
<feature type="compositionally biased region" description="Polar residues" evidence="2">
    <location>
        <begin position="46"/>
        <end position="57"/>
    </location>
</feature>
<dbReference type="AlphaFoldDB" id="A0AAF0PTF4"/>
<feature type="region of interest" description="Disordered" evidence="2">
    <location>
        <begin position="1"/>
        <end position="21"/>
    </location>
</feature>
<feature type="compositionally biased region" description="Gly residues" evidence="2">
    <location>
        <begin position="631"/>
        <end position="642"/>
    </location>
</feature>
<accession>A0AAF0PTF4</accession>
<dbReference type="Proteomes" id="UP001234989">
    <property type="component" value="Chromosome 1"/>
</dbReference>
<sequence>MPGRPSKVRGKEANESRKTGKLIKRGVVMTCSKCGTQGHNKRGCPTRNQVGPNQSTEPLLRQEVLVQVSQLNHLIRHSGRGLERGKRPVEHEDTSGGQTRPFKRPRMIGVGIYQALNPRLPSRRVINTGTRVTERANFVTGDIGYTPEDDSRPFFEDDLKTKHSFRDVRLQLKTLKLYNGNPLRSLNSSVSSLYRPSKTLVIHRRPRRRTPHFSVIPGEPAMASTPVSELSDGPVLSVINKRLRALRKKHSRILQMEESRTKGKTLNKEQEETLRSKSAVIAAIDELEKLRQPLAAAVVEEINLSTEQRQVSPAESALDTAIDSTNKGEPAREGVLEVEDLLNLLYFGSMFDVKSLQSDFTPTMLTRTMERACCLSYDCMPDDESTDVMDLLGERDLDLISMLSGLLVSRPVNSPLSHKHSLQKCIEHAKLWLSKSEQPIEPNSDTTYAGLRSKLDRIIASLYFTTDPVKVEAAAGKYGSYSVPVEEHVEAVTVDVPLQVDAPSVQYEQKKPPFLTPLKEQDVLVWREEAVSSQAIETNDIHISNNIELQQVFLSFLREFSIGPVWKDTLGGQDINQPAEPEEVVFEVEGVDNMKDADFNEQQSVPRRSYQNQNYRGNRGGSVGDHRGYSNGRGGRGRGGSYQNGRNQYYDQSGNYQQRNYNNYRGRGGRGGGGGYNHYASGDQAGSYSASDLRYEM</sequence>
<feature type="region of interest" description="Disordered" evidence="2">
    <location>
        <begin position="78"/>
        <end position="103"/>
    </location>
</feature>
<dbReference type="EMBL" id="CP133612">
    <property type="protein sequence ID" value="WMV07624.1"/>
    <property type="molecule type" value="Genomic_DNA"/>
</dbReference>
<dbReference type="PANTHER" id="PTHR37736">
    <property type="entry name" value="GLYCINE-RICH PROTEIN"/>
    <property type="match status" value="1"/>
</dbReference>
<feature type="domain" description="CCHC-type" evidence="3">
    <location>
        <begin position="31"/>
        <end position="45"/>
    </location>
</feature>
<dbReference type="PANTHER" id="PTHR37736:SF1">
    <property type="entry name" value="GLYCINE-RICH PROTEIN"/>
    <property type="match status" value="1"/>
</dbReference>
<feature type="region of interest" description="Disordered" evidence="2">
    <location>
        <begin position="591"/>
        <end position="669"/>
    </location>
</feature>
<feature type="compositionally biased region" description="Polar residues" evidence="2">
    <location>
        <begin position="600"/>
        <end position="616"/>
    </location>
</feature>
<gene>
    <name evidence="4" type="ORF">MTR67_001009</name>
</gene>
<protein>
    <recommendedName>
        <fullName evidence="3">CCHC-type domain-containing protein</fullName>
    </recommendedName>
</protein>
<reference evidence="4" key="1">
    <citation type="submission" date="2023-08" db="EMBL/GenBank/DDBJ databases">
        <title>A de novo genome assembly of Solanum verrucosum Schlechtendal, a Mexican diploid species geographically isolated from the other diploid A-genome species in potato relatives.</title>
        <authorList>
            <person name="Hosaka K."/>
        </authorList>
    </citation>
    <scope>NUCLEOTIDE SEQUENCE</scope>
    <source>
        <tissue evidence="4">Young leaves</tissue>
    </source>
</reference>
<feature type="compositionally biased region" description="Basic and acidic residues" evidence="2">
    <location>
        <begin position="9"/>
        <end position="18"/>
    </location>
</feature>
<dbReference type="InterPro" id="IPR001878">
    <property type="entry name" value="Znf_CCHC"/>
</dbReference>
<evidence type="ECO:0000313" key="4">
    <source>
        <dbReference type="EMBL" id="WMV07624.1"/>
    </source>
</evidence>
<dbReference type="GO" id="GO:0003676">
    <property type="term" value="F:nucleic acid binding"/>
    <property type="evidence" value="ECO:0007669"/>
    <property type="project" value="InterPro"/>
</dbReference>
<organism evidence="4 5">
    <name type="scientific">Solanum verrucosum</name>
    <dbReference type="NCBI Taxonomy" id="315347"/>
    <lineage>
        <taxon>Eukaryota</taxon>
        <taxon>Viridiplantae</taxon>
        <taxon>Streptophyta</taxon>
        <taxon>Embryophyta</taxon>
        <taxon>Tracheophyta</taxon>
        <taxon>Spermatophyta</taxon>
        <taxon>Magnoliopsida</taxon>
        <taxon>eudicotyledons</taxon>
        <taxon>Gunneridae</taxon>
        <taxon>Pentapetalae</taxon>
        <taxon>asterids</taxon>
        <taxon>lamiids</taxon>
        <taxon>Solanales</taxon>
        <taxon>Solanaceae</taxon>
        <taxon>Solanoideae</taxon>
        <taxon>Solaneae</taxon>
        <taxon>Solanum</taxon>
    </lineage>
</organism>
<feature type="region of interest" description="Disordered" evidence="2">
    <location>
        <begin position="36"/>
        <end position="57"/>
    </location>
</feature>
<keyword evidence="1" id="KW-0862">Zinc</keyword>
<dbReference type="PROSITE" id="PS50158">
    <property type="entry name" value="ZF_CCHC"/>
    <property type="match status" value="1"/>
</dbReference>
<feature type="compositionally biased region" description="Low complexity" evidence="2">
    <location>
        <begin position="643"/>
        <end position="665"/>
    </location>
</feature>
<proteinExistence type="predicted"/>
<feature type="region of interest" description="Disordered" evidence="2">
    <location>
        <begin position="678"/>
        <end position="697"/>
    </location>
</feature>
<evidence type="ECO:0000256" key="1">
    <source>
        <dbReference type="PROSITE-ProRule" id="PRU00047"/>
    </source>
</evidence>
<evidence type="ECO:0000256" key="2">
    <source>
        <dbReference type="SAM" id="MobiDB-lite"/>
    </source>
</evidence>
<keyword evidence="1" id="KW-0479">Metal-binding</keyword>
<dbReference type="GO" id="GO:0008270">
    <property type="term" value="F:zinc ion binding"/>
    <property type="evidence" value="ECO:0007669"/>
    <property type="project" value="UniProtKB-KW"/>
</dbReference>
<evidence type="ECO:0000259" key="3">
    <source>
        <dbReference type="PROSITE" id="PS50158"/>
    </source>
</evidence>
<evidence type="ECO:0000313" key="5">
    <source>
        <dbReference type="Proteomes" id="UP001234989"/>
    </source>
</evidence>
<keyword evidence="1" id="KW-0863">Zinc-finger</keyword>
<keyword evidence="5" id="KW-1185">Reference proteome</keyword>